<protein>
    <submittedName>
        <fullName evidence="5">SusC/RagA family TonB-linked outer membrane protein</fullName>
    </submittedName>
</protein>
<dbReference type="GO" id="GO:0009279">
    <property type="term" value="C:cell outer membrane"/>
    <property type="evidence" value="ECO:0007669"/>
    <property type="project" value="UniProtKB-SubCell"/>
</dbReference>
<proteinExistence type="inferred from homology"/>
<keyword evidence="1 3" id="KW-0732">Signal</keyword>
<dbReference type="PANTHER" id="PTHR30069">
    <property type="entry name" value="TONB-DEPENDENT OUTER MEMBRANE RECEPTOR"/>
    <property type="match status" value="1"/>
</dbReference>
<dbReference type="InterPro" id="IPR039426">
    <property type="entry name" value="TonB-dep_rcpt-like"/>
</dbReference>
<gene>
    <name evidence="5" type="ORF">DWX70_00355</name>
</gene>
<dbReference type="NCBIfam" id="TIGR04057">
    <property type="entry name" value="SusC_RagA_signa"/>
    <property type="match status" value="1"/>
</dbReference>
<evidence type="ECO:0000313" key="6">
    <source>
        <dbReference type="Proteomes" id="UP000266492"/>
    </source>
</evidence>
<evidence type="ECO:0000313" key="5">
    <source>
        <dbReference type="EMBL" id="RGS88028.1"/>
    </source>
</evidence>
<comment type="similarity">
    <text evidence="2">Belongs to the TonB-dependent receptor family.</text>
</comment>
<dbReference type="InterPro" id="IPR023996">
    <property type="entry name" value="TonB-dep_OMP_SusC/RagA"/>
</dbReference>
<dbReference type="RefSeq" id="WP_118418165.1">
    <property type="nucleotide sequence ID" value="NZ_JAQDLI010000001.1"/>
</dbReference>
<sequence length="993" mass="111553">MNKLLFTIGMLFISSVSLVAQEMMNGIVKDGSGKPLSGVKVSKVGEFKNNNVTDEDGLFSLLLKKGDYIELNYADVATKRIKITGDTLNLVFDIKKDAVVDLGFLKRTEDTQTQSVTAIYADLLEKNATSPDRVNNALFGLISGLHLSQTVGWDANAGMNIRGRGGLGSGAPLVLVDGFERGLTNMTIEEIESVQVLKDGAATALMGARGANGVILVNTKRGIYNSFDVDVNYRHGFDFPVNRPEMADAYTYAMAQNEALYYDGLPLQYTKRDLERFKDGTNPNYYPNVNWYKEGTRNFSENNQFNVMMRGGGKRVRYMALLDYKNKFGLLNEDYTHYSDRYNSQIRTYELGLRMNLDVDITSSTRMKFGLYGIIGEDKRPNTDINTIFQNFYKVPAAAFPVKTLNNNWGSNTLFKMNPIAAIADVGYVQENRRMLETDMRITQDFSMFLKGLSAEVAVAYDNTATFQDIGSKTYKYEVGYLSEEGLPVSETYGTDSKVQITKSVLSAQLIRASVEAKLNYDYTSGKHQLSASAVYRQDMKEPLENNASYYRQNIMGFVGYNYGNRYMVDVVGNYYGTSVLLKGDKFRFYPAVSAGWNLANEDFLKGASNLDLLKLRASWGRSAVDELDYGLGNYFWTGGTGYPFGDGMTVVNGLKEQRLPVYGLNLETADKYNVGVDLRLWKNFTATAEVYYDHRTNILVANNNVSGILGIDPPKACIGEVKSRGVELSLGWSGQHKDFNYFVNANWALNDSEIVENGQAYQPYDYLYTRGHKVGQLFGLEAVGYFRDEEDIAKSPEQTFSVVRPGDVKYKDQNGDGRIDSEDRIAIGKSTTVPEMVFGLNLGFEYKGFGIDMVFNGVSGLTKQLNVANVHQPLRNGNTNIATWYLKDKIRWTEAMKDVANVPRLSTLSNENNYQTSTQWIEDGSFLKLRNLNVYYNLPQKWVKKIKLDKLQIYAKAQNVFSIDKIDYFNCEDLTLGYPDLFSVCLGLNINF</sequence>
<keyword evidence="2" id="KW-0812">Transmembrane</keyword>
<dbReference type="Pfam" id="PF07715">
    <property type="entry name" value="Plug"/>
    <property type="match status" value="1"/>
</dbReference>
<evidence type="ECO:0000256" key="3">
    <source>
        <dbReference type="SAM" id="SignalP"/>
    </source>
</evidence>
<dbReference type="Proteomes" id="UP000266492">
    <property type="component" value="Unassembled WGS sequence"/>
</dbReference>
<comment type="subcellular location">
    <subcellularLocation>
        <location evidence="2">Cell outer membrane</location>
        <topology evidence="2">Multi-pass membrane protein</topology>
    </subcellularLocation>
</comment>
<feature type="chain" id="PRO_5017386080" evidence="3">
    <location>
        <begin position="20"/>
        <end position="993"/>
    </location>
</feature>
<dbReference type="Gene3D" id="2.170.130.10">
    <property type="entry name" value="TonB-dependent receptor, plug domain"/>
    <property type="match status" value="1"/>
</dbReference>
<dbReference type="NCBIfam" id="TIGR04056">
    <property type="entry name" value="OMP_RagA_SusC"/>
    <property type="match status" value="1"/>
</dbReference>
<organism evidence="5 6">
    <name type="scientific">Bacteroides ovatus</name>
    <dbReference type="NCBI Taxonomy" id="28116"/>
    <lineage>
        <taxon>Bacteria</taxon>
        <taxon>Pseudomonadati</taxon>
        <taxon>Bacteroidota</taxon>
        <taxon>Bacteroidia</taxon>
        <taxon>Bacteroidales</taxon>
        <taxon>Bacteroidaceae</taxon>
        <taxon>Bacteroides</taxon>
    </lineage>
</organism>
<dbReference type="PANTHER" id="PTHR30069:SF29">
    <property type="entry name" value="HEMOGLOBIN AND HEMOGLOBIN-HAPTOGLOBIN-BINDING PROTEIN 1-RELATED"/>
    <property type="match status" value="1"/>
</dbReference>
<reference evidence="5 6" key="1">
    <citation type="submission" date="2018-08" db="EMBL/GenBank/DDBJ databases">
        <title>A genome reference for cultivated species of the human gut microbiota.</title>
        <authorList>
            <person name="Zou Y."/>
            <person name="Xue W."/>
            <person name="Luo G."/>
        </authorList>
    </citation>
    <scope>NUCLEOTIDE SEQUENCE [LARGE SCALE GENOMIC DNA]</scope>
    <source>
        <strain evidence="5 6">AF20-9LB</strain>
    </source>
</reference>
<dbReference type="EMBL" id="QRVZ01000001">
    <property type="protein sequence ID" value="RGS88028.1"/>
    <property type="molecule type" value="Genomic_DNA"/>
</dbReference>
<evidence type="ECO:0000256" key="1">
    <source>
        <dbReference type="ARBA" id="ARBA00022729"/>
    </source>
</evidence>
<feature type="signal peptide" evidence="3">
    <location>
        <begin position="1"/>
        <end position="19"/>
    </location>
</feature>
<comment type="caution">
    <text evidence="5">The sequence shown here is derived from an EMBL/GenBank/DDBJ whole genome shotgun (WGS) entry which is preliminary data.</text>
</comment>
<keyword evidence="2" id="KW-0998">Cell outer membrane</keyword>
<feature type="domain" description="TonB-dependent receptor plug" evidence="4">
    <location>
        <begin position="111"/>
        <end position="214"/>
    </location>
</feature>
<evidence type="ECO:0000259" key="4">
    <source>
        <dbReference type="Pfam" id="PF07715"/>
    </source>
</evidence>
<dbReference type="SUPFAM" id="SSF56935">
    <property type="entry name" value="Porins"/>
    <property type="match status" value="1"/>
</dbReference>
<keyword evidence="2" id="KW-0472">Membrane</keyword>
<keyword evidence="2" id="KW-0813">Transport</keyword>
<dbReference type="GO" id="GO:0044718">
    <property type="term" value="P:siderophore transmembrane transport"/>
    <property type="evidence" value="ECO:0007669"/>
    <property type="project" value="TreeGrafter"/>
</dbReference>
<dbReference type="InterPro" id="IPR037066">
    <property type="entry name" value="Plug_dom_sf"/>
</dbReference>
<dbReference type="SUPFAM" id="SSF49464">
    <property type="entry name" value="Carboxypeptidase regulatory domain-like"/>
    <property type="match status" value="1"/>
</dbReference>
<dbReference type="PROSITE" id="PS52016">
    <property type="entry name" value="TONB_DEPENDENT_REC_3"/>
    <property type="match status" value="1"/>
</dbReference>
<dbReference type="InterPro" id="IPR012910">
    <property type="entry name" value="Plug_dom"/>
</dbReference>
<keyword evidence="2" id="KW-1134">Transmembrane beta strand</keyword>
<dbReference type="InterPro" id="IPR008969">
    <property type="entry name" value="CarboxyPept-like_regulatory"/>
</dbReference>
<accession>A0A395W757</accession>
<dbReference type="InterPro" id="IPR023997">
    <property type="entry name" value="TonB-dep_OMP_SusC/RagA_CS"/>
</dbReference>
<dbReference type="GO" id="GO:0015344">
    <property type="term" value="F:siderophore uptake transmembrane transporter activity"/>
    <property type="evidence" value="ECO:0007669"/>
    <property type="project" value="TreeGrafter"/>
</dbReference>
<dbReference type="AlphaFoldDB" id="A0A395W757"/>
<dbReference type="Gene3D" id="2.60.40.1120">
    <property type="entry name" value="Carboxypeptidase-like, regulatory domain"/>
    <property type="match status" value="1"/>
</dbReference>
<evidence type="ECO:0000256" key="2">
    <source>
        <dbReference type="PROSITE-ProRule" id="PRU01360"/>
    </source>
</evidence>
<name>A0A395W757_BACOV</name>